<evidence type="ECO:0000256" key="7">
    <source>
        <dbReference type="ARBA" id="ARBA00022989"/>
    </source>
</evidence>
<dbReference type="PANTHER" id="PTHR21072:SF13">
    <property type="entry name" value="GPI TRANSAMIDASE COMPONENT PIG-S"/>
    <property type="match status" value="1"/>
</dbReference>
<evidence type="ECO:0000256" key="1">
    <source>
        <dbReference type="ARBA" id="ARBA00004477"/>
    </source>
</evidence>
<evidence type="ECO:0000256" key="6">
    <source>
        <dbReference type="ARBA" id="ARBA00022824"/>
    </source>
</evidence>
<comment type="subcellular location">
    <subcellularLocation>
        <location evidence="1">Endoplasmic reticulum membrane</location>
        <topology evidence="1">Multi-pass membrane protein</topology>
    </subcellularLocation>
</comment>
<comment type="pathway">
    <text evidence="2">Glycolipid biosynthesis; glycosylphosphatidylinositol-anchor biosynthesis.</text>
</comment>
<dbReference type="RefSeq" id="XP_067823442.1">
    <property type="nucleotide sequence ID" value="XM_067964904.1"/>
</dbReference>
<dbReference type="GO" id="GO:0042765">
    <property type="term" value="C:GPI-anchor transamidase complex"/>
    <property type="evidence" value="ECO:0007669"/>
    <property type="project" value="InterPro"/>
</dbReference>
<dbReference type="Pfam" id="PF10510">
    <property type="entry name" value="PIG-S"/>
    <property type="match status" value="1"/>
</dbReference>
<evidence type="ECO:0000256" key="5">
    <source>
        <dbReference type="ARBA" id="ARBA00022692"/>
    </source>
</evidence>
<evidence type="ECO:0000313" key="11">
    <source>
        <dbReference type="EMBL" id="TDH73944.1"/>
    </source>
</evidence>
<dbReference type="GeneID" id="94350575"/>
<keyword evidence="8 10" id="KW-0472">Membrane</keyword>
<dbReference type="GO" id="GO:0016255">
    <property type="term" value="P:attachment of GPI anchor to protein"/>
    <property type="evidence" value="ECO:0007669"/>
    <property type="project" value="InterPro"/>
</dbReference>
<keyword evidence="7 10" id="KW-1133">Transmembrane helix</keyword>
<evidence type="ECO:0000256" key="4">
    <source>
        <dbReference type="ARBA" id="ARBA00022502"/>
    </source>
</evidence>
<evidence type="ECO:0000256" key="9">
    <source>
        <dbReference type="ARBA" id="ARBA00023180"/>
    </source>
</evidence>
<sequence>MAGTRLQIVGAFVLFVLLAAPVAWHLTLVKRVDLPYLRIQQLSWDASRFGVPDKFEVDVYSLGSEASLSALSSSASTIVYVPRSIQLNAEQEHLLQEAYKSGLQATDDVLKTLVTRDSKRFSLVLVCNENAAISASVLAVGKYRHAWSPQCQVSEGDGVHLAMERLLQRYVYPAKDTQNYNSSTGVKLARRALHYRLQFSLLKENPVTEWKEDLQTLVTQYLGQFIRKVGVLAKFTIETQVIQYAKVANEVTPNANETEFYIYADDLKHFKSVNDFFDASVLDDGEQVLHFMAALPDLAHTPLYIRQDASKANLATSFELPGWGIVVILNSIAFNGNSLNHDKQVAIATTTRELQRVMGLFITEFRTLLGVASFRHRHDEKDATKITNTLDRQLLFLPSSTDGIADWELDLLMRNRFTKLLQTAIETLQSTVKLVKALPELSVSNRVHSRVEAAVTKLEAILGTNNCHETVKELHVLLAMARQASELTDAAYSDPTMIRQLYFPQDQMLGVYAPLLAPLLLPFLMGLAREYKRYQAKCVAKNKLQ</sequence>
<dbReference type="GO" id="GO:0006506">
    <property type="term" value="P:GPI anchor biosynthetic process"/>
    <property type="evidence" value="ECO:0007669"/>
    <property type="project" value="UniProtKB-KW"/>
</dbReference>
<dbReference type="EMBL" id="SHOA02000009">
    <property type="protein sequence ID" value="TDH73944.1"/>
    <property type="molecule type" value="Genomic_DNA"/>
</dbReference>
<dbReference type="Proteomes" id="UP000294530">
    <property type="component" value="Unassembled WGS sequence"/>
</dbReference>
<comment type="similarity">
    <text evidence="3">Belongs to the PIGS family.</text>
</comment>
<proteinExistence type="inferred from homology"/>
<evidence type="ECO:0008006" key="13">
    <source>
        <dbReference type="Google" id="ProtNLM"/>
    </source>
</evidence>
<organism evidence="11 12">
    <name type="scientific">Bremia lactucae</name>
    <name type="common">Lettuce downy mildew</name>
    <dbReference type="NCBI Taxonomy" id="4779"/>
    <lineage>
        <taxon>Eukaryota</taxon>
        <taxon>Sar</taxon>
        <taxon>Stramenopiles</taxon>
        <taxon>Oomycota</taxon>
        <taxon>Peronosporomycetes</taxon>
        <taxon>Peronosporales</taxon>
        <taxon>Peronosporaceae</taxon>
        <taxon>Bremia</taxon>
    </lineage>
</organism>
<dbReference type="PANTHER" id="PTHR21072">
    <property type="entry name" value="GPI TRANSAMIDASE COMPONENT PIG-S"/>
    <property type="match status" value="1"/>
</dbReference>
<dbReference type="InterPro" id="IPR019540">
    <property type="entry name" value="PtdIno-glycan_biosynth_class_S"/>
</dbReference>
<evidence type="ECO:0000256" key="2">
    <source>
        <dbReference type="ARBA" id="ARBA00004687"/>
    </source>
</evidence>
<evidence type="ECO:0000256" key="8">
    <source>
        <dbReference type="ARBA" id="ARBA00023136"/>
    </source>
</evidence>
<evidence type="ECO:0000313" key="12">
    <source>
        <dbReference type="Proteomes" id="UP000294530"/>
    </source>
</evidence>
<keyword evidence="9" id="KW-0325">Glycoprotein</keyword>
<name>A0A976NZL0_BRELC</name>
<accession>A0A976NZL0</accession>
<keyword evidence="12" id="KW-1185">Reference proteome</keyword>
<dbReference type="KEGG" id="blac:94350575"/>
<keyword evidence="4" id="KW-0337">GPI-anchor biosynthesis</keyword>
<evidence type="ECO:0000256" key="3">
    <source>
        <dbReference type="ARBA" id="ARBA00005316"/>
    </source>
</evidence>
<evidence type="ECO:0000256" key="10">
    <source>
        <dbReference type="SAM" id="Phobius"/>
    </source>
</evidence>
<comment type="caution">
    <text evidence="11">The sequence shown here is derived from an EMBL/GenBank/DDBJ whole genome shotgun (WGS) entry which is preliminary data.</text>
</comment>
<feature type="transmembrane region" description="Helical" evidence="10">
    <location>
        <begin position="509"/>
        <end position="528"/>
    </location>
</feature>
<reference evidence="11 12" key="1">
    <citation type="journal article" date="2021" name="Genome Biol.">
        <title>AFLAP: assembly-free linkage analysis pipeline using k-mers from genome sequencing data.</title>
        <authorList>
            <person name="Fletcher K."/>
            <person name="Zhang L."/>
            <person name="Gil J."/>
            <person name="Han R."/>
            <person name="Cavanaugh K."/>
            <person name="Michelmore R."/>
        </authorList>
    </citation>
    <scope>NUCLEOTIDE SEQUENCE [LARGE SCALE GENOMIC DNA]</scope>
    <source>
        <strain evidence="11 12">SF5</strain>
    </source>
</reference>
<gene>
    <name evidence="11" type="ORF">CCR75_006837</name>
</gene>
<protein>
    <recommendedName>
        <fullName evidence="13">GPI transamidase component PIG-S</fullName>
    </recommendedName>
</protein>
<keyword evidence="5 10" id="KW-0812">Transmembrane</keyword>
<keyword evidence="6" id="KW-0256">Endoplasmic reticulum</keyword>
<dbReference type="AlphaFoldDB" id="A0A976NZL0"/>
<dbReference type="OrthoDB" id="28748at2759"/>